<reference evidence="2 3" key="1">
    <citation type="submission" date="2018-06" db="EMBL/GenBank/DDBJ databases">
        <title>Complete Genome Sequence of Bacillus velezensis DSYZ, a Plant Growth-Promoting Rhizobacterium with Antifungal Activity.</title>
        <authorList>
            <person name="Du B."/>
            <person name="Ding Y."/>
            <person name="Liu K."/>
            <person name="Yao L."/>
            <person name="Wang C."/>
            <person name="Li H."/>
            <person name="Liu H."/>
        </authorList>
    </citation>
    <scope>NUCLEOTIDE SEQUENCE [LARGE SCALE GENOMIC DNA]</scope>
    <source>
        <strain evidence="2 3">DSYZ</strain>
        <plasmid evidence="3">pdsyz</plasmid>
    </source>
</reference>
<dbReference type="RefSeq" id="WP_105322197.1">
    <property type="nucleotide sequence ID" value="NZ_CP026611.1"/>
</dbReference>
<dbReference type="EMBL" id="CP030151">
    <property type="protein sequence ID" value="AWX74604.1"/>
    <property type="molecule type" value="Genomic_DNA"/>
</dbReference>
<gene>
    <name evidence="2" type="ORF">BVDSYZ_21405</name>
</gene>
<name>A0ABC8DFG6_BACVE</name>
<evidence type="ECO:0000313" key="2">
    <source>
        <dbReference type="EMBL" id="AWX74604.1"/>
    </source>
</evidence>
<organism evidence="2 3">
    <name type="scientific">Bacillus velezensis</name>
    <dbReference type="NCBI Taxonomy" id="492670"/>
    <lineage>
        <taxon>Bacteria</taxon>
        <taxon>Bacillati</taxon>
        <taxon>Bacillota</taxon>
        <taxon>Bacilli</taxon>
        <taxon>Bacillales</taxon>
        <taxon>Bacillaceae</taxon>
        <taxon>Bacillus</taxon>
        <taxon>Bacillus amyloliquefaciens group</taxon>
    </lineage>
</organism>
<feature type="transmembrane region" description="Helical" evidence="1">
    <location>
        <begin position="43"/>
        <end position="64"/>
    </location>
</feature>
<keyword evidence="1" id="KW-1133">Transmembrane helix</keyword>
<sequence length="212" mass="24924">MENLKHIKKIKNSILFSVVWRVLFIALYPILSGIGLNMIGINLSAGILFALSFIVSMIACLTLVTHMGNLIGIREFLRQYKLIERELIGRYSLDAKVLDDMLDNTRKKYSHQISFDRKYDINDLHAIEELNKEDRKGKYLDKYLTAKHDKHVIRMALIPKNIAEDCIYRVFNSKTLFGITGRKYFYKWEMARLDDEFILMRKEKEAKKNNIN</sequence>
<accession>A0ABC8DFG6</accession>
<geneLocation type="plasmid" evidence="3">
    <name>pdsyz</name>
</geneLocation>
<feature type="transmembrane region" description="Helical" evidence="1">
    <location>
        <begin position="12"/>
        <end position="31"/>
    </location>
</feature>
<evidence type="ECO:0000256" key="1">
    <source>
        <dbReference type="SAM" id="Phobius"/>
    </source>
</evidence>
<protein>
    <submittedName>
        <fullName evidence="2">Uncharacterized protein</fullName>
    </submittedName>
</protein>
<keyword evidence="2" id="KW-0614">Plasmid</keyword>
<keyword evidence="1" id="KW-0472">Membrane</keyword>
<proteinExistence type="predicted"/>
<dbReference type="AlphaFoldDB" id="A0ABC8DFG6"/>
<keyword evidence="1" id="KW-0812">Transmembrane</keyword>
<dbReference type="Proteomes" id="UP000250069">
    <property type="component" value="Plasmid pdsyz"/>
</dbReference>
<evidence type="ECO:0000313" key="3">
    <source>
        <dbReference type="Proteomes" id="UP000250069"/>
    </source>
</evidence>